<dbReference type="Pfam" id="PF00072">
    <property type="entry name" value="Response_reg"/>
    <property type="match status" value="1"/>
</dbReference>
<dbReference type="InterPro" id="IPR039420">
    <property type="entry name" value="WalR-like"/>
</dbReference>
<protein>
    <submittedName>
        <fullName evidence="8">DNA-binding response OmpR family regulator</fullName>
    </submittedName>
</protein>
<evidence type="ECO:0000256" key="3">
    <source>
        <dbReference type="ARBA" id="ARBA00023015"/>
    </source>
</evidence>
<dbReference type="Gene3D" id="3.40.50.2300">
    <property type="match status" value="1"/>
</dbReference>
<keyword evidence="4 8" id="KW-0238">DNA-binding</keyword>
<evidence type="ECO:0000256" key="1">
    <source>
        <dbReference type="ARBA" id="ARBA00022553"/>
    </source>
</evidence>
<name>A0A7W6R6Q8_9HYPH</name>
<evidence type="ECO:0000256" key="4">
    <source>
        <dbReference type="ARBA" id="ARBA00023125"/>
    </source>
</evidence>
<gene>
    <name evidence="8" type="ORF">GGD57_004324</name>
</gene>
<dbReference type="PANTHER" id="PTHR48111:SF37">
    <property type="entry name" value="RESPONSE REGULATOR PROTEIN CARR"/>
    <property type="match status" value="1"/>
</dbReference>
<keyword evidence="1 6" id="KW-0597">Phosphoprotein</keyword>
<dbReference type="InterPro" id="IPR001789">
    <property type="entry name" value="Sig_transdc_resp-reg_receiver"/>
</dbReference>
<dbReference type="GO" id="GO:0000156">
    <property type="term" value="F:phosphorelay response regulator activity"/>
    <property type="evidence" value="ECO:0007669"/>
    <property type="project" value="TreeGrafter"/>
</dbReference>
<feature type="modified residue" description="4-aspartylphosphate" evidence="6">
    <location>
        <position position="51"/>
    </location>
</feature>
<evidence type="ECO:0000259" key="7">
    <source>
        <dbReference type="PROSITE" id="PS50110"/>
    </source>
</evidence>
<comment type="caution">
    <text evidence="8">The sequence shown here is derived from an EMBL/GenBank/DDBJ whole genome shotgun (WGS) entry which is preliminary data.</text>
</comment>
<dbReference type="SMART" id="SM00448">
    <property type="entry name" value="REC"/>
    <property type="match status" value="1"/>
</dbReference>
<dbReference type="PANTHER" id="PTHR48111">
    <property type="entry name" value="REGULATOR OF RPOS"/>
    <property type="match status" value="1"/>
</dbReference>
<evidence type="ECO:0000256" key="6">
    <source>
        <dbReference type="PROSITE-ProRule" id="PRU00169"/>
    </source>
</evidence>
<keyword evidence="2" id="KW-0902">Two-component regulatory system</keyword>
<evidence type="ECO:0000256" key="2">
    <source>
        <dbReference type="ARBA" id="ARBA00023012"/>
    </source>
</evidence>
<accession>A0A7W6R6Q8</accession>
<dbReference type="GO" id="GO:0006355">
    <property type="term" value="P:regulation of DNA-templated transcription"/>
    <property type="evidence" value="ECO:0007669"/>
    <property type="project" value="TreeGrafter"/>
</dbReference>
<dbReference type="Proteomes" id="UP000540909">
    <property type="component" value="Unassembled WGS sequence"/>
</dbReference>
<proteinExistence type="predicted"/>
<dbReference type="PROSITE" id="PS50110">
    <property type="entry name" value="RESPONSE_REGULATORY"/>
    <property type="match status" value="1"/>
</dbReference>
<evidence type="ECO:0000313" key="9">
    <source>
        <dbReference type="Proteomes" id="UP000540909"/>
    </source>
</evidence>
<dbReference type="GO" id="GO:0005829">
    <property type="term" value="C:cytosol"/>
    <property type="evidence" value="ECO:0007669"/>
    <property type="project" value="TreeGrafter"/>
</dbReference>
<reference evidence="8 9" key="1">
    <citation type="submission" date="2020-08" db="EMBL/GenBank/DDBJ databases">
        <title>Genomic Encyclopedia of Type Strains, Phase IV (KMG-V): Genome sequencing to study the core and pangenomes of soil and plant-associated prokaryotes.</title>
        <authorList>
            <person name="Whitman W."/>
        </authorList>
    </citation>
    <scope>NUCLEOTIDE SEQUENCE [LARGE SCALE GENOMIC DNA]</scope>
    <source>
        <strain evidence="8 9">SEMIA 4089</strain>
    </source>
</reference>
<dbReference type="FunFam" id="3.40.50.2300:FF:000002">
    <property type="entry name" value="DNA-binding response regulator PhoP"/>
    <property type="match status" value="1"/>
</dbReference>
<dbReference type="InterPro" id="IPR011006">
    <property type="entry name" value="CheY-like_superfamily"/>
</dbReference>
<organism evidence="8 9">
    <name type="scientific">Rhizobium esperanzae</name>
    <dbReference type="NCBI Taxonomy" id="1967781"/>
    <lineage>
        <taxon>Bacteria</taxon>
        <taxon>Pseudomonadati</taxon>
        <taxon>Pseudomonadota</taxon>
        <taxon>Alphaproteobacteria</taxon>
        <taxon>Hyphomicrobiales</taxon>
        <taxon>Rhizobiaceae</taxon>
        <taxon>Rhizobium/Agrobacterium group</taxon>
        <taxon>Rhizobium</taxon>
    </lineage>
</organism>
<dbReference type="AlphaFoldDB" id="A0A7W6R6Q8"/>
<feature type="domain" description="Response regulatory" evidence="7">
    <location>
        <begin position="2"/>
        <end position="116"/>
    </location>
</feature>
<dbReference type="GO" id="GO:0000976">
    <property type="term" value="F:transcription cis-regulatory region binding"/>
    <property type="evidence" value="ECO:0007669"/>
    <property type="project" value="TreeGrafter"/>
</dbReference>
<evidence type="ECO:0000313" key="8">
    <source>
        <dbReference type="EMBL" id="MBB4237722.1"/>
    </source>
</evidence>
<dbReference type="EMBL" id="JACIFY010000017">
    <property type="protein sequence ID" value="MBB4237722.1"/>
    <property type="molecule type" value="Genomic_DNA"/>
</dbReference>
<keyword evidence="3" id="KW-0805">Transcription regulation</keyword>
<evidence type="ECO:0000256" key="5">
    <source>
        <dbReference type="ARBA" id="ARBA00023163"/>
    </source>
</evidence>
<dbReference type="GO" id="GO:0032993">
    <property type="term" value="C:protein-DNA complex"/>
    <property type="evidence" value="ECO:0007669"/>
    <property type="project" value="TreeGrafter"/>
</dbReference>
<dbReference type="SUPFAM" id="SSF52172">
    <property type="entry name" value="CheY-like"/>
    <property type="match status" value="1"/>
</dbReference>
<sequence>MRVLLVEDDTDLSKRIAASLRAERFVVDIARNGEDAQHAGLTEIYDVAVLDLGLPKIDGVSVLKAWRAAERTFPVLILTARDGWPDKVESFKAGADDFLTKPFKVEELVLRLRALVRRSAGHASSKITCGPVAFDAQLGTFELSGLPLKLTALEWRVLSCLAGC</sequence>
<keyword evidence="5" id="KW-0804">Transcription</keyword>